<dbReference type="SUPFAM" id="SSF47113">
    <property type="entry name" value="Histone-fold"/>
    <property type="match status" value="1"/>
</dbReference>
<feature type="compositionally biased region" description="Polar residues" evidence="3">
    <location>
        <begin position="157"/>
        <end position="184"/>
    </location>
</feature>
<feature type="domain" description="Transcription factor CBF/NF-Y/archaeal histone" evidence="4">
    <location>
        <begin position="11"/>
        <end position="75"/>
    </location>
</feature>
<feature type="region of interest" description="Disordered" evidence="3">
    <location>
        <begin position="92"/>
        <end position="184"/>
    </location>
</feature>
<accession>A0ABN7RVX6</accession>
<protein>
    <submittedName>
        <fullName evidence="5">Oidioi.mRNA.OKI2018_I69.PAR.g10807.t1.cds</fullName>
    </submittedName>
</protein>
<organism evidence="5 6">
    <name type="scientific">Oikopleura dioica</name>
    <name type="common">Tunicate</name>
    <dbReference type="NCBI Taxonomy" id="34765"/>
    <lineage>
        <taxon>Eukaryota</taxon>
        <taxon>Metazoa</taxon>
        <taxon>Chordata</taxon>
        <taxon>Tunicata</taxon>
        <taxon>Appendicularia</taxon>
        <taxon>Copelata</taxon>
        <taxon>Oikopleuridae</taxon>
        <taxon>Oikopleura</taxon>
    </lineage>
</organism>
<reference evidence="5 6" key="1">
    <citation type="submission" date="2021-04" db="EMBL/GenBank/DDBJ databases">
        <authorList>
            <person name="Bliznina A."/>
        </authorList>
    </citation>
    <scope>NUCLEOTIDE SEQUENCE [LARGE SCALE GENOMIC DNA]</scope>
</reference>
<name>A0ABN7RVX6_OIKDI</name>
<dbReference type="PANTHER" id="PTHR10252:SF5">
    <property type="entry name" value="DR1-ASSOCIATED COREPRESSOR"/>
    <property type="match status" value="1"/>
</dbReference>
<dbReference type="InterPro" id="IPR009072">
    <property type="entry name" value="Histone-fold"/>
</dbReference>
<evidence type="ECO:0000259" key="4">
    <source>
        <dbReference type="Pfam" id="PF00808"/>
    </source>
</evidence>
<comment type="subcellular location">
    <subcellularLocation>
        <location evidence="1">Nucleus</location>
    </subcellularLocation>
</comment>
<keyword evidence="6" id="KW-1185">Reference proteome</keyword>
<dbReference type="Pfam" id="PF00808">
    <property type="entry name" value="CBFD_NFYB_HMF"/>
    <property type="match status" value="1"/>
</dbReference>
<sequence>MPPKKRFPNSRFQPSRIKKIMQTDEEIGKVAKAVPVLISRAIELFMQKLLHDAETAVSQSKTYRTILPQHIKQAITNTQSLNFLSGLVENIPDLPPSDKSTPISRKRPHPKMSKQEPAASFIHPSVIVSPPIKRERSTDEEPTPEPAQVSPLPLSAATATTSYAFNDSNPQTTPDSLTKPTIPG</sequence>
<evidence type="ECO:0000256" key="2">
    <source>
        <dbReference type="ARBA" id="ARBA00023242"/>
    </source>
</evidence>
<dbReference type="Gene3D" id="1.10.20.10">
    <property type="entry name" value="Histone, subunit A"/>
    <property type="match status" value="1"/>
</dbReference>
<dbReference type="CDD" id="cd22906">
    <property type="entry name" value="HFD_DRAP1"/>
    <property type="match status" value="1"/>
</dbReference>
<dbReference type="Proteomes" id="UP001158576">
    <property type="component" value="Chromosome PAR"/>
</dbReference>
<evidence type="ECO:0000313" key="6">
    <source>
        <dbReference type="Proteomes" id="UP001158576"/>
    </source>
</evidence>
<evidence type="ECO:0000256" key="3">
    <source>
        <dbReference type="SAM" id="MobiDB-lite"/>
    </source>
</evidence>
<proteinExistence type="predicted"/>
<evidence type="ECO:0000256" key="1">
    <source>
        <dbReference type="ARBA" id="ARBA00004123"/>
    </source>
</evidence>
<dbReference type="InterPro" id="IPR003958">
    <property type="entry name" value="CBFA_NFYB_domain"/>
</dbReference>
<evidence type="ECO:0000313" key="5">
    <source>
        <dbReference type="EMBL" id="CAG5085091.1"/>
    </source>
</evidence>
<dbReference type="PANTHER" id="PTHR10252">
    <property type="entry name" value="HISTONE-LIKE TRANSCRIPTION FACTOR CCAAT-RELATED"/>
    <property type="match status" value="1"/>
</dbReference>
<gene>
    <name evidence="5" type="ORF">OKIOD_LOCUS2365</name>
</gene>
<dbReference type="EMBL" id="OU015568">
    <property type="protein sequence ID" value="CAG5085091.1"/>
    <property type="molecule type" value="Genomic_DNA"/>
</dbReference>
<keyword evidence="2" id="KW-0539">Nucleus</keyword>
<dbReference type="InterPro" id="IPR050568">
    <property type="entry name" value="Transcr_DNA_Rep_Reg"/>
</dbReference>